<evidence type="ECO:0000313" key="3">
    <source>
        <dbReference type="Proteomes" id="UP000194933"/>
    </source>
</evidence>
<evidence type="ECO:0000313" key="2">
    <source>
        <dbReference type="EMBL" id="OTP12435.1"/>
    </source>
</evidence>
<name>A0A2C9XQG3_9ENTE</name>
<feature type="coiled-coil region" evidence="1">
    <location>
        <begin position="6"/>
        <end position="33"/>
    </location>
</feature>
<comment type="caution">
    <text evidence="2">The sequence shown here is derived from an EMBL/GenBank/DDBJ whole genome shotgun (WGS) entry which is preliminary data.</text>
</comment>
<reference evidence="2 3" key="1">
    <citation type="submission" date="2017-05" db="EMBL/GenBank/DDBJ databases">
        <title>The Genome Sequence of Enterococcus sp. 10A9_DIV0425.</title>
        <authorList>
            <consortium name="The Broad Institute Genomics Platform"/>
            <consortium name="The Broad Institute Genomic Center for Infectious Diseases"/>
            <person name="Earl A."/>
            <person name="Manson A."/>
            <person name="Schwartman J."/>
            <person name="Gilmore M."/>
            <person name="Abouelleil A."/>
            <person name="Cao P."/>
            <person name="Chapman S."/>
            <person name="Cusick C."/>
            <person name="Shea T."/>
            <person name="Young S."/>
            <person name="Neafsey D."/>
            <person name="Nusbaum C."/>
            <person name="Birren B."/>
        </authorList>
    </citation>
    <scope>NUCLEOTIDE SEQUENCE [LARGE SCALE GENOMIC DNA]</scope>
    <source>
        <strain evidence="2 3">10A9_DIV0425</strain>
    </source>
</reference>
<sequence length="137" mass="15829">MDKEIKATVKLDLTELKELLNKASDQVEQIKYQGMDRKRLIDIIEQQRLELIQKEAVCKEYKKHLEQVIEYHSVEKYRSVVQKNRATSPDPRQDVSISIKTPVFNSVKSEKLESISTALVEKAAEMNSLANEVSRLI</sequence>
<accession>A0A2C9XQG3</accession>
<evidence type="ECO:0000256" key="1">
    <source>
        <dbReference type="SAM" id="Coils"/>
    </source>
</evidence>
<dbReference type="AlphaFoldDB" id="A0A2C9XQG3"/>
<proteinExistence type="predicted"/>
<dbReference type="Proteomes" id="UP000194933">
    <property type="component" value="Unassembled WGS sequence"/>
</dbReference>
<keyword evidence="1" id="KW-0175">Coiled coil</keyword>
<dbReference type="EMBL" id="NGMO01000001">
    <property type="protein sequence ID" value="OTP12435.1"/>
    <property type="molecule type" value="Genomic_DNA"/>
</dbReference>
<organism evidence="2 3">
    <name type="scientific">Candidatus Enterococcus wittei</name>
    <dbReference type="NCBI Taxonomy" id="1987383"/>
    <lineage>
        <taxon>Bacteria</taxon>
        <taxon>Bacillati</taxon>
        <taxon>Bacillota</taxon>
        <taxon>Bacilli</taxon>
        <taxon>Lactobacillales</taxon>
        <taxon>Enterococcaceae</taxon>
        <taxon>Enterococcus</taxon>
    </lineage>
</organism>
<gene>
    <name evidence="2" type="ORF">A5844_000668</name>
</gene>
<protein>
    <submittedName>
        <fullName evidence="2">Uncharacterized protein</fullName>
    </submittedName>
</protein>
<keyword evidence="3" id="KW-1185">Reference proteome</keyword>